<dbReference type="OrthoDB" id="8636982at2"/>
<evidence type="ECO:0000313" key="1">
    <source>
        <dbReference type="EMBL" id="OZI30588.1"/>
    </source>
</evidence>
<dbReference type="AlphaFoldDB" id="A0A261RZQ8"/>
<gene>
    <name evidence="1" type="ORF">CAL29_21525</name>
</gene>
<name>A0A261RZQ8_9BORD</name>
<dbReference type="RefSeq" id="WP_094855012.1">
    <property type="nucleotide sequence ID" value="NZ_NEVM01000005.1"/>
</dbReference>
<sequence length="80" mass="8182">MLTQEQLKVLKAIHAGGPVAANPHTDLLLERGLLARQPGMPGLAVTPAGRRALGLGEAFGDSILDALLPGEGASQAVKPH</sequence>
<protein>
    <recommendedName>
        <fullName evidence="3">Transcriptional regulator</fullName>
    </recommendedName>
</protein>
<keyword evidence="2" id="KW-1185">Reference proteome</keyword>
<accession>A0A261RZQ8</accession>
<dbReference type="EMBL" id="NEVM01000005">
    <property type="protein sequence ID" value="OZI30588.1"/>
    <property type="molecule type" value="Genomic_DNA"/>
</dbReference>
<reference evidence="2" key="1">
    <citation type="submission" date="2017-05" db="EMBL/GenBank/DDBJ databases">
        <title>Complete and WGS of Bordetella genogroups.</title>
        <authorList>
            <person name="Spilker T."/>
            <person name="Lipuma J."/>
        </authorList>
    </citation>
    <scope>NUCLEOTIDE SEQUENCE [LARGE SCALE GENOMIC DNA]</scope>
    <source>
        <strain evidence="2">AU16122</strain>
    </source>
</reference>
<evidence type="ECO:0008006" key="3">
    <source>
        <dbReference type="Google" id="ProtNLM"/>
    </source>
</evidence>
<proteinExistence type="predicted"/>
<evidence type="ECO:0000313" key="2">
    <source>
        <dbReference type="Proteomes" id="UP000216020"/>
    </source>
</evidence>
<dbReference type="Proteomes" id="UP000216020">
    <property type="component" value="Unassembled WGS sequence"/>
</dbReference>
<comment type="caution">
    <text evidence="1">The sequence shown here is derived from an EMBL/GenBank/DDBJ whole genome shotgun (WGS) entry which is preliminary data.</text>
</comment>
<organism evidence="1 2">
    <name type="scientific">Bordetella genomosp. 10</name>
    <dbReference type="NCBI Taxonomy" id="1416804"/>
    <lineage>
        <taxon>Bacteria</taxon>
        <taxon>Pseudomonadati</taxon>
        <taxon>Pseudomonadota</taxon>
        <taxon>Betaproteobacteria</taxon>
        <taxon>Burkholderiales</taxon>
        <taxon>Alcaligenaceae</taxon>
        <taxon>Bordetella</taxon>
    </lineage>
</organism>